<gene>
    <name evidence="1" type="ORF">HannXRQ_Chr10g0291321</name>
</gene>
<proteinExistence type="predicted"/>
<evidence type="ECO:0000313" key="2">
    <source>
        <dbReference type="Proteomes" id="UP000215914"/>
    </source>
</evidence>
<dbReference type="AlphaFoldDB" id="A0A251TI07"/>
<name>A0A251TI07_HELAN</name>
<dbReference type="InParanoid" id="A0A251TI07"/>
<evidence type="ECO:0000313" key="1">
    <source>
        <dbReference type="EMBL" id="OTG10768.1"/>
    </source>
</evidence>
<sequence length="133" mass="15194">MARSISFNRGKLQIPTGILPDSELLLTRNLSSSMLVPLYRYNQSYETTIATRDVNAQRDNPTQLQHEPFLLIGSWADFEYIDVSENFLTGKILPDMCKNGKICDIFDAAKQFHWWVVGEFCELFIVGTIASEQ</sequence>
<reference evidence="2" key="1">
    <citation type="journal article" date="2017" name="Nature">
        <title>The sunflower genome provides insights into oil metabolism, flowering and Asterid evolution.</title>
        <authorList>
            <person name="Badouin H."/>
            <person name="Gouzy J."/>
            <person name="Grassa C.J."/>
            <person name="Murat F."/>
            <person name="Staton S.E."/>
            <person name="Cottret L."/>
            <person name="Lelandais-Briere C."/>
            <person name="Owens G.L."/>
            <person name="Carrere S."/>
            <person name="Mayjonade B."/>
            <person name="Legrand L."/>
            <person name="Gill N."/>
            <person name="Kane N.C."/>
            <person name="Bowers J.E."/>
            <person name="Hubner S."/>
            <person name="Bellec A."/>
            <person name="Berard A."/>
            <person name="Berges H."/>
            <person name="Blanchet N."/>
            <person name="Boniface M.C."/>
            <person name="Brunel D."/>
            <person name="Catrice O."/>
            <person name="Chaidir N."/>
            <person name="Claudel C."/>
            <person name="Donnadieu C."/>
            <person name="Faraut T."/>
            <person name="Fievet G."/>
            <person name="Helmstetter N."/>
            <person name="King M."/>
            <person name="Knapp S.J."/>
            <person name="Lai Z."/>
            <person name="Le Paslier M.C."/>
            <person name="Lippi Y."/>
            <person name="Lorenzon L."/>
            <person name="Mandel J.R."/>
            <person name="Marage G."/>
            <person name="Marchand G."/>
            <person name="Marquand E."/>
            <person name="Bret-Mestries E."/>
            <person name="Morien E."/>
            <person name="Nambeesan S."/>
            <person name="Nguyen T."/>
            <person name="Pegot-Espagnet P."/>
            <person name="Pouilly N."/>
            <person name="Raftis F."/>
            <person name="Sallet E."/>
            <person name="Schiex T."/>
            <person name="Thomas J."/>
            <person name="Vandecasteele C."/>
            <person name="Vares D."/>
            <person name="Vear F."/>
            <person name="Vautrin S."/>
            <person name="Crespi M."/>
            <person name="Mangin B."/>
            <person name="Burke J.M."/>
            <person name="Salse J."/>
            <person name="Munos S."/>
            <person name="Vincourt P."/>
            <person name="Rieseberg L.H."/>
            <person name="Langlade N.B."/>
        </authorList>
    </citation>
    <scope>NUCLEOTIDE SEQUENCE [LARGE SCALE GENOMIC DNA]</scope>
    <source>
        <strain evidence="2">cv. SF193</strain>
    </source>
</reference>
<organism evidence="1 2">
    <name type="scientific">Helianthus annuus</name>
    <name type="common">Common sunflower</name>
    <dbReference type="NCBI Taxonomy" id="4232"/>
    <lineage>
        <taxon>Eukaryota</taxon>
        <taxon>Viridiplantae</taxon>
        <taxon>Streptophyta</taxon>
        <taxon>Embryophyta</taxon>
        <taxon>Tracheophyta</taxon>
        <taxon>Spermatophyta</taxon>
        <taxon>Magnoliopsida</taxon>
        <taxon>eudicotyledons</taxon>
        <taxon>Gunneridae</taxon>
        <taxon>Pentapetalae</taxon>
        <taxon>asterids</taxon>
        <taxon>campanulids</taxon>
        <taxon>Asterales</taxon>
        <taxon>Asteraceae</taxon>
        <taxon>Asteroideae</taxon>
        <taxon>Heliantheae alliance</taxon>
        <taxon>Heliantheae</taxon>
        <taxon>Helianthus</taxon>
    </lineage>
</organism>
<dbReference type="Proteomes" id="UP000215914">
    <property type="component" value="Chromosome 10"/>
</dbReference>
<keyword evidence="2" id="KW-1185">Reference proteome</keyword>
<protein>
    <submittedName>
        <fullName evidence="1">Uncharacterized protein</fullName>
    </submittedName>
</protein>
<accession>A0A251TI07</accession>
<dbReference type="EMBL" id="CM007899">
    <property type="protein sequence ID" value="OTG10768.1"/>
    <property type="molecule type" value="Genomic_DNA"/>
</dbReference>